<feature type="compositionally biased region" description="Acidic residues" evidence="5">
    <location>
        <begin position="434"/>
        <end position="445"/>
    </location>
</feature>
<feature type="compositionally biased region" description="Basic residues" evidence="5">
    <location>
        <begin position="491"/>
        <end position="503"/>
    </location>
</feature>
<gene>
    <name evidence="6" type="ORF">LshimejAT787_0408000</name>
</gene>
<dbReference type="EMBL" id="BRPK01000004">
    <property type="protein sequence ID" value="GLB37749.1"/>
    <property type="molecule type" value="Genomic_DNA"/>
</dbReference>
<comment type="subcellular location">
    <subcellularLocation>
        <location evidence="1">Nucleus</location>
        <location evidence="1">Nucleolus</location>
    </subcellularLocation>
</comment>
<dbReference type="GO" id="GO:0032040">
    <property type="term" value="C:small-subunit processome"/>
    <property type="evidence" value="ECO:0007669"/>
    <property type="project" value="InterPro"/>
</dbReference>
<evidence type="ECO:0000256" key="3">
    <source>
        <dbReference type="ARBA" id="ARBA00022552"/>
    </source>
</evidence>
<accession>A0A9P3UK70</accession>
<evidence type="ECO:0000256" key="2">
    <source>
        <dbReference type="ARBA" id="ARBA00022517"/>
    </source>
</evidence>
<dbReference type="Pfam" id="PF04900">
    <property type="entry name" value="Fcf1"/>
    <property type="match status" value="1"/>
</dbReference>
<dbReference type="Proteomes" id="UP001063166">
    <property type="component" value="Unassembled WGS sequence"/>
</dbReference>
<feature type="compositionally biased region" description="Basic residues" evidence="5">
    <location>
        <begin position="518"/>
        <end position="527"/>
    </location>
</feature>
<reference evidence="6" key="1">
    <citation type="submission" date="2022-07" db="EMBL/GenBank/DDBJ databases">
        <title>The genome of Lyophyllum shimeji provides insight into the initial evolution of ectomycorrhizal fungal genome.</title>
        <authorList>
            <person name="Kobayashi Y."/>
            <person name="Shibata T."/>
            <person name="Hirakawa H."/>
            <person name="Shigenobu S."/>
            <person name="Nishiyama T."/>
            <person name="Yamada A."/>
            <person name="Hasebe M."/>
            <person name="Kawaguchi M."/>
        </authorList>
    </citation>
    <scope>NUCLEOTIDE SEQUENCE</scope>
    <source>
        <strain evidence="6">AT787</strain>
    </source>
</reference>
<feature type="compositionally biased region" description="Acidic residues" evidence="5">
    <location>
        <begin position="471"/>
        <end position="480"/>
    </location>
</feature>
<dbReference type="OrthoDB" id="10067381at2759"/>
<sequence>MGRAKKTRKFAAVKRMLNPNDIRLKENQLKQKKKEEAEKEKLVRRVPQVASSLFFAHNTALVPPYRVLIDTNFINFSLQNKLELIGGMMDCLYAKCIPCVTDCVMAELEKLGHKYRVALRVARDPRFERLHCSHTGTCSSLTGRNEDVPPFEYPYFWSAESDLPLPDFLSKYKPSMVQNDGKKPWIWVKGSEPTRKDEGVQEAVEEASKLLNEVTDRVEEIKNDASIPVRSSKKTGAKSKKEVREQVQAEATEKLKEIAIKHGYVSGKWLAFAPADKVDMIWSNLATSLVSGPLATTPAHLAKVATSPEQENPSYQHVICVYIPDVHNKDAVTKVMKVLLRNHGLTLSGVKSNLYTSLGIDSKHPSCIPSTTWKNSAVLSDNEMKELKDAFFADLGSEKAAQPEKPVDTVGDGAAPTTGKRKPKLRKKAADDPFASDEDKPDEEEEKRRQELKTKTAKVKLQPKKVLDDTFASDEDDADEEAKRKEEVKTKKAKVGSSARKRHISNDEDEDEDEDKLTKRKTAKSGK</sequence>
<evidence type="ECO:0000256" key="1">
    <source>
        <dbReference type="ARBA" id="ARBA00004604"/>
    </source>
</evidence>
<dbReference type="InterPro" id="IPR015034">
    <property type="entry name" value="Bles03"/>
</dbReference>
<comment type="caution">
    <text evidence="6">The sequence shown here is derived from an EMBL/GenBank/DDBJ whole genome shotgun (WGS) entry which is preliminary data.</text>
</comment>
<evidence type="ECO:0008006" key="8">
    <source>
        <dbReference type="Google" id="ProtNLM"/>
    </source>
</evidence>
<dbReference type="CDD" id="cd09864">
    <property type="entry name" value="PIN_Fcf1-like"/>
    <property type="match status" value="1"/>
</dbReference>
<keyword evidence="2" id="KW-0690">Ribosome biogenesis</keyword>
<dbReference type="InterPro" id="IPR029060">
    <property type="entry name" value="PIN-like_dom_sf"/>
</dbReference>
<keyword evidence="4" id="KW-0539">Nucleus</keyword>
<name>A0A9P3UK70_LYOSH</name>
<dbReference type="AlphaFoldDB" id="A0A9P3UK70"/>
<dbReference type="SUPFAM" id="SSF88723">
    <property type="entry name" value="PIN domain-like"/>
    <property type="match status" value="1"/>
</dbReference>
<dbReference type="InterPro" id="IPR023398">
    <property type="entry name" value="TIF_eIF4e-like"/>
</dbReference>
<keyword evidence="7" id="KW-1185">Reference proteome</keyword>
<dbReference type="PANTHER" id="PTHR12416">
    <property type="entry name" value="RRNA-PROCESSING PROTEIN UTP23 HOMOLOG"/>
    <property type="match status" value="1"/>
</dbReference>
<evidence type="ECO:0000256" key="4">
    <source>
        <dbReference type="ARBA" id="ARBA00023242"/>
    </source>
</evidence>
<dbReference type="Gene3D" id="3.30.760.10">
    <property type="entry name" value="RNA Cap, Translation Initiation Factor Eif4e"/>
    <property type="match status" value="1"/>
</dbReference>
<dbReference type="Pfam" id="PF08939">
    <property type="entry name" value="Bles03"/>
    <property type="match status" value="1"/>
</dbReference>
<evidence type="ECO:0000256" key="5">
    <source>
        <dbReference type="SAM" id="MobiDB-lite"/>
    </source>
</evidence>
<evidence type="ECO:0000313" key="7">
    <source>
        <dbReference type="Proteomes" id="UP001063166"/>
    </source>
</evidence>
<protein>
    <recommendedName>
        <fullName evidence="8">PIN domain-containing protein</fullName>
    </recommendedName>
</protein>
<proteinExistence type="predicted"/>
<dbReference type="InterPro" id="IPR037503">
    <property type="entry name" value="Fcf1_PIN"/>
</dbReference>
<feature type="region of interest" description="Disordered" evidence="5">
    <location>
        <begin position="397"/>
        <end position="527"/>
    </location>
</feature>
<dbReference type="SUPFAM" id="SSF55418">
    <property type="entry name" value="eIF4e-like"/>
    <property type="match status" value="1"/>
</dbReference>
<dbReference type="GO" id="GO:0006364">
    <property type="term" value="P:rRNA processing"/>
    <property type="evidence" value="ECO:0007669"/>
    <property type="project" value="UniProtKB-KW"/>
</dbReference>
<dbReference type="InterPro" id="IPR006984">
    <property type="entry name" value="Fcf1/UTP23"/>
</dbReference>
<organism evidence="6 7">
    <name type="scientific">Lyophyllum shimeji</name>
    <name type="common">Hon-shimeji</name>
    <name type="synonym">Tricholoma shimeji</name>
    <dbReference type="NCBI Taxonomy" id="47721"/>
    <lineage>
        <taxon>Eukaryota</taxon>
        <taxon>Fungi</taxon>
        <taxon>Dikarya</taxon>
        <taxon>Basidiomycota</taxon>
        <taxon>Agaricomycotina</taxon>
        <taxon>Agaricomycetes</taxon>
        <taxon>Agaricomycetidae</taxon>
        <taxon>Agaricales</taxon>
        <taxon>Tricholomatineae</taxon>
        <taxon>Lyophyllaceae</taxon>
        <taxon>Lyophyllum</taxon>
    </lineage>
</organism>
<keyword evidence="3" id="KW-0698">rRNA processing</keyword>
<dbReference type="Gene3D" id="3.40.50.1010">
    <property type="entry name" value="5'-nuclease"/>
    <property type="match status" value="1"/>
</dbReference>
<feature type="compositionally biased region" description="Basic and acidic residues" evidence="5">
    <location>
        <begin position="481"/>
        <end position="490"/>
    </location>
</feature>
<evidence type="ECO:0000313" key="6">
    <source>
        <dbReference type="EMBL" id="GLB37749.1"/>
    </source>
</evidence>